<evidence type="ECO:0000313" key="1">
    <source>
        <dbReference type="EMBL" id="KKL14845.1"/>
    </source>
</evidence>
<dbReference type="AlphaFoldDB" id="A0A0F9AZN4"/>
<organism evidence="1">
    <name type="scientific">marine sediment metagenome</name>
    <dbReference type="NCBI Taxonomy" id="412755"/>
    <lineage>
        <taxon>unclassified sequences</taxon>
        <taxon>metagenomes</taxon>
        <taxon>ecological metagenomes</taxon>
    </lineage>
</organism>
<reference evidence="1" key="1">
    <citation type="journal article" date="2015" name="Nature">
        <title>Complex archaea that bridge the gap between prokaryotes and eukaryotes.</title>
        <authorList>
            <person name="Spang A."/>
            <person name="Saw J.H."/>
            <person name="Jorgensen S.L."/>
            <person name="Zaremba-Niedzwiedzka K."/>
            <person name="Martijn J."/>
            <person name="Lind A.E."/>
            <person name="van Eijk R."/>
            <person name="Schleper C."/>
            <person name="Guy L."/>
            <person name="Ettema T.J."/>
        </authorList>
    </citation>
    <scope>NUCLEOTIDE SEQUENCE</scope>
</reference>
<proteinExistence type="predicted"/>
<dbReference type="EMBL" id="LAZR01040296">
    <property type="protein sequence ID" value="KKL14845.1"/>
    <property type="molecule type" value="Genomic_DNA"/>
</dbReference>
<accession>A0A0F9AZN4</accession>
<name>A0A0F9AZN4_9ZZZZ</name>
<sequence length="89" mass="10266">MRKIQLALVGSWWDGVSCPGMRLEDTTFDIDGMEVKFTVKDDSEVTVWAYRDTTVTEDIMTYNDEHPVGQITQRPAWVEIGSFNPKDYM</sequence>
<gene>
    <name evidence="1" type="ORF">LCGC14_2511610</name>
</gene>
<comment type="caution">
    <text evidence="1">The sequence shown here is derived from an EMBL/GenBank/DDBJ whole genome shotgun (WGS) entry which is preliminary data.</text>
</comment>
<protein>
    <submittedName>
        <fullName evidence="1">Uncharacterized protein</fullName>
    </submittedName>
</protein>